<evidence type="ECO:0000256" key="3">
    <source>
        <dbReference type="ARBA" id="ARBA00022475"/>
    </source>
</evidence>
<name>A0A9D2J2X7_9MICO</name>
<evidence type="ECO:0000256" key="8">
    <source>
        <dbReference type="SAM" id="MobiDB-lite"/>
    </source>
</evidence>
<evidence type="ECO:0000256" key="9">
    <source>
        <dbReference type="SAM" id="Phobius"/>
    </source>
</evidence>
<feature type="region of interest" description="Disordered" evidence="8">
    <location>
        <begin position="351"/>
        <end position="373"/>
    </location>
</feature>
<feature type="transmembrane region" description="Helical" evidence="9">
    <location>
        <begin position="275"/>
        <end position="294"/>
    </location>
</feature>
<dbReference type="InterPro" id="IPR001851">
    <property type="entry name" value="ABC_transp_permease"/>
</dbReference>
<keyword evidence="4" id="KW-0997">Cell inner membrane</keyword>
<evidence type="ECO:0000256" key="7">
    <source>
        <dbReference type="ARBA" id="ARBA00023136"/>
    </source>
</evidence>
<dbReference type="PANTHER" id="PTHR32196:SF21">
    <property type="entry name" value="ABC TRANSPORTER PERMEASE PROTEIN YPHD-RELATED"/>
    <property type="match status" value="1"/>
</dbReference>
<feature type="transmembrane region" description="Helical" evidence="9">
    <location>
        <begin position="29"/>
        <end position="48"/>
    </location>
</feature>
<evidence type="ECO:0000256" key="6">
    <source>
        <dbReference type="ARBA" id="ARBA00022989"/>
    </source>
</evidence>
<keyword evidence="7 9" id="KW-0472">Membrane</keyword>
<dbReference type="GO" id="GO:0005886">
    <property type="term" value="C:plasma membrane"/>
    <property type="evidence" value="ECO:0007669"/>
    <property type="project" value="UniProtKB-SubCell"/>
</dbReference>
<reference evidence="10" key="2">
    <citation type="submission" date="2021-04" db="EMBL/GenBank/DDBJ databases">
        <authorList>
            <person name="Gilroy R."/>
        </authorList>
    </citation>
    <scope>NUCLEOTIDE SEQUENCE</scope>
    <source>
        <strain evidence="10">ChiGjej4B4-7305</strain>
    </source>
</reference>
<keyword evidence="6 9" id="KW-1133">Transmembrane helix</keyword>
<gene>
    <name evidence="10" type="ORF">H9815_02155</name>
</gene>
<keyword evidence="2" id="KW-0813">Transport</keyword>
<dbReference type="PANTHER" id="PTHR32196">
    <property type="entry name" value="ABC TRANSPORTER PERMEASE PROTEIN YPHD-RELATED-RELATED"/>
    <property type="match status" value="1"/>
</dbReference>
<feature type="transmembrane region" description="Helical" evidence="9">
    <location>
        <begin position="114"/>
        <end position="141"/>
    </location>
</feature>
<feature type="transmembrane region" description="Helical" evidence="9">
    <location>
        <begin position="301"/>
        <end position="322"/>
    </location>
</feature>
<evidence type="ECO:0000256" key="2">
    <source>
        <dbReference type="ARBA" id="ARBA00022448"/>
    </source>
</evidence>
<dbReference type="Pfam" id="PF02653">
    <property type="entry name" value="BPD_transp_2"/>
    <property type="match status" value="1"/>
</dbReference>
<evidence type="ECO:0000313" key="11">
    <source>
        <dbReference type="Proteomes" id="UP000824037"/>
    </source>
</evidence>
<proteinExistence type="predicted"/>
<reference evidence="10" key="1">
    <citation type="journal article" date="2021" name="PeerJ">
        <title>Extensive microbial diversity within the chicken gut microbiome revealed by metagenomics and culture.</title>
        <authorList>
            <person name="Gilroy R."/>
            <person name="Ravi A."/>
            <person name="Getino M."/>
            <person name="Pursley I."/>
            <person name="Horton D.L."/>
            <person name="Alikhan N.F."/>
            <person name="Baker D."/>
            <person name="Gharbi K."/>
            <person name="Hall N."/>
            <person name="Watson M."/>
            <person name="Adriaenssens E.M."/>
            <person name="Foster-Nyarko E."/>
            <person name="Jarju S."/>
            <person name="Secka A."/>
            <person name="Antonio M."/>
            <person name="Oren A."/>
            <person name="Chaudhuri R.R."/>
            <person name="La Ragione R."/>
            <person name="Hildebrand F."/>
            <person name="Pallen M.J."/>
        </authorList>
    </citation>
    <scope>NUCLEOTIDE SEQUENCE</scope>
    <source>
        <strain evidence="10">ChiGjej4B4-7305</strain>
    </source>
</reference>
<evidence type="ECO:0000256" key="1">
    <source>
        <dbReference type="ARBA" id="ARBA00004651"/>
    </source>
</evidence>
<feature type="transmembrane region" description="Helical" evidence="9">
    <location>
        <begin position="60"/>
        <end position="81"/>
    </location>
</feature>
<feature type="transmembrane region" description="Helical" evidence="9">
    <location>
        <begin position="187"/>
        <end position="213"/>
    </location>
</feature>
<sequence length="373" mass="38489">MTTSTETRTGIAERVRSWVDSGGLRDRNVLLLGLILLLVITMTILDAAGVTTGRFNSDYLVGSLINYVPLALLALAQLFVITTGRGSIDLSVGSIVSVVGMVFGLLYVDAGWPLLQAMAAALVVSALLGAINGVLTAYFGYPALITTLATYYAFQSIALVITGASPISGPEIAGLYSAADAIELPLIGQYLPLVPLGMFTFVLPVAVIAWLLLNRTTYGRSLYAIGTNTVAAQWAGIDTRRTQLLAFVASGLISGLVAIYTVAQFASARPDAGTSGAGMALPAITIAVLGGVAITGGIGRLSGVLLAALLIVWLNASILIVVPGNAGTQLQFLALAVVLLGASLVDALPTRRARSGKDPGEPELPVPVTSKPQ</sequence>
<protein>
    <submittedName>
        <fullName evidence="10">ABC transporter permease</fullName>
    </submittedName>
</protein>
<comment type="caution">
    <text evidence="10">The sequence shown here is derived from an EMBL/GenBank/DDBJ whole genome shotgun (WGS) entry which is preliminary data.</text>
</comment>
<keyword evidence="3" id="KW-1003">Cell membrane</keyword>
<evidence type="ECO:0000256" key="4">
    <source>
        <dbReference type="ARBA" id="ARBA00022519"/>
    </source>
</evidence>
<keyword evidence="5 9" id="KW-0812">Transmembrane</keyword>
<dbReference type="CDD" id="cd06579">
    <property type="entry name" value="TM_PBP1_transp_AraH_like"/>
    <property type="match status" value="1"/>
</dbReference>
<dbReference type="EMBL" id="DXBY01000044">
    <property type="protein sequence ID" value="HIZ34553.1"/>
    <property type="molecule type" value="Genomic_DNA"/>
</dbReference>
<feature type="transmembrane region" description="Helical" evidence="9">
    <location>
        <begin position="328"/>
        <end position="348"/>
    </location>
</feature>
<feature type="transmembrane region" description="Helical" evidence="9">
    <location>
        <begin position="244"/>
        <end position="263"/>
    </location>
</feature>
<comment type="subcellular location">
    <subcellularLocation>
        <location evidence="1">Cell membrane</location>
        <topology evidence="1">Multi-pass membrane protein</topology>
    </subcellularLocation>
</comment>
<dbReference type="AlphaFoldDB" id="A0A9D2J2X7"/>
<evidence type="ECO:0000313" key="10">
    <source>
        <dbReference type="EMBL" id="HIZ34553.1"/>
    </source>
</evidence>
<dbReference type="Proteomes" id="UP000824037">
    <property type="component" value="Unassembled WGS sequence"/>
</dbReference>
<accession>A0A9D2J2X7</accession>
<evidence type="ECO:0000256" key="5">
    <source>
        <dbReference type="ARBA" id="ARBA00022692"/>
    </source>
</evidence>
<dbReference type="GO" id="GO:0022857">
    <property type="term" value="F:transmembrane transporter activity"/>
    <property type="evidence" value="ECO:0007669"/>
    <property type="project" value="InterPro"/>
</dbReference>
<feature type="transmembrane region" description="Helical" evidence="9">
    <location>
        <begin position="88"/>
        <end position="108"/>
    </location>
</feature>
<organism evidence="10 11">
    <name type="scientific">Candidatus Ruania gallistercoris</name>
    <dbReference type="NCBI Taxonomy" id="2838746"/>
    <lineage>
        <taxon>Bacteria</taxon>
        <taxon>Bacillati</taxon>
        <taxon>Actinomycetota</taxon>
        <taxon>Actinomycetes</taxon>
        <taxon>Micrococcales</taxon>
        <taxon>Ruaniaceae</taxon>
        <taxon>Ruania</taxon>
    </lineage>
</organism>